<name>A0A428T9D0_9HYPO</name>
<keyword evidence="1" id="KW-1133">Transmembrane helix</keyword>
<feature type="transmembrane region" description="Helical" evidence="1">
    <location>
        <begin position="75"/>
        <end position="95"/>
    </location>
</feature>
<dbReference type="Proteomes" id="UP000288429">
    <property type="component" value="Unassembled WGS sequence"/>
</dbReference>
<organism evidence="2 3">
    <name type="scientific">Fusarium ambrosium</name>
    <dbReference type="NCBI Taxonomy" id="131363"/>
    <lineage>
        <taxon>Eukaryota</taxon>
        <taxon>Fungi</taxon>
        <taxon>Dikarya</taxon>
        <taxon>Ascomycota</taxon>
        <taxon>Pezizomycotina</taxon>
        <taxon>Sordariomycetes</taxon>
        <taxon>Hypocreomycetidae</taxon>
        <taxon>Hypocreales</taxon>
        <taxon>Nectriaceae</taxon>
        <taxon>Fusarium</taxon>
        <taxon>Fusarium solani species complex</taxon>
    </lineage>
</organism>
<evidence type="ECO:0000256" key="1">
    <source>
        <dbReference type="SAM" id="Phobius"/>
    </source>
</evidence>
<dbReference type="EMBL" id="NIZV01000233">
    <property type="protein sequence ID" value="RSL98614.1"/>
    <property type="molecule type" value="Genomic_DNA"/>
</dbReference>
<evidence type="ECO:0000313" key="2">
    <source>
        <dbReference type="EMBL" id="RSL98614.1"/>
    </source>
</evidence>
<evidence type="ECO:0000313" key="3">
    <source>
        <dbReference type="Proteomes" id="UP000288429"/>
    </source>
</evidence>
<reference evidence="2 3" key="1">
    <citation type="submission" date="2017-06" db="EMBL/GenBank/DDBJ databases">
        <title>Cmopartive genomic analysis of Ambrosia Fusariam Clade fungi.</title>
        <authorList>
            <person name="Stajich J.E."/>
            <person name="Carrillo J."/>
            <person name="Kijimoto T."/>
            <person name="Eskalen A."/>
            <person name="O'Donnell K."/>
            <person name="Kasson M."/>
        </authorList>
    </citation>
    <scope>NUCLEOTIDE SEQUENCE [LARGE SCALE GENOMIC DNA]</scope>
    <source>
        <strain evidence="2 3">NRRL 20438</strain>
    </source>
</reference>
<gene>
    <name evidence="2" type="ORF">CDV31_012516</name>
</gene>
<accession>A0A428T9D0</accession>
<sequence>MSSAAVTPSMRAVGWNVHFTIGREEDPGAFAGIYQAAGSDLVTFRNVCDELRLCFEFPSDAARSENDHDDNDNPWASIAFALAVVLLTDLYSFVLSEMRSAPS</sequence>
<comment type="caution">
    <text evidence="2">The sequence shown here is derived from an EMBL/GenBank/DDBJ whole genome shotgun (WGS) entry which is preliminary data.</text>
</comment>
<keyword evidence="1" id="KW-0472">Membrane</keyword>
<dbReference type="AlphaFoldDB" id="A0A428T9D0"/>
<keyword evidence="3" id="KW-1185">Reference proteome</keyword>
<protein>
    <submittedName>
        <fullName evidence="2">Uncharacterized protein</fullName>
    </submittedName>
</protein>
<proteinExistence type="predicted"/>
<keyword evidence="1" id="KW-0812">Transmembrane</keyword>